<accession>A0A8H6GWG6</accession>
<dbReference type="AlphaFoldDB" id="A0A8H6GWG6"/>
<proteinExistence type="predicted"/>
<protein>
    <submittedName>
        <fullName evidence="2">Uncharacterized protein</fullName>
    </submittedName>
</protein>
<dbReference type="EMBL" id="JACDXP010000004">
    <property type="protein sequence ID" value="KAF6525384.1"/>
    <property type="molecule type" value="Genomic_DNA"/>
</dbReference>
<sequence length="445" mass="49513">MLQPTVVATTGTAQRTSSNDLRENYLAIAETASTVSSSHSPSGEQSPLEECGDMNRGPSSEARPDPQARERKASGVDKWAAQAPRYDSPQAIYQKYIAARNAWYASQPAGSVKTNQQYRRAMGLPLRYDKVSYDWLLEADATFVESCENTTELTLSLWPSSTCSQFPVFAFQIRTVLSLEADATFVESCENTTELTQELWPSSTCSHFPVFAFQIRTVLSQEADATIVESCENTTELTEELWPSSTCSHFPVFAFQIRTVLSQEADATIVESCENTTELTLSLWPSSTCSHFPVFAFQIRTVLSQEADATFVESCENTTELTLSLWPSSTCSQFPVFAFQIRTVLSLETDATIVESCENTTDSAKELWPSNVNRHASQSSLTRGLIVNHPGTDFSNDVLMRLLFGAKTRAEEYICNGVSSITEKFAWRNRTASAKKFDRLESPRF</sequence>
<evidence type="ECO:0000256" key="1">
    <source>
        <dbReference type="SAM" id="MobiDB-lite"/>
    </source>
</evidence>
<dbReference type="Proteomes" id="UP000593570">
    <property type="component" value="Unassembled WGS sequence"/>
</dbReference>
<evidence type="ECO:0000313" key="3">
    <source>
        <dbReference type="Proteomes" id="UP000593570"/>
    </source>
</evidence>
<feature type="compositionally biased region" description="Low complexity" evidence="1">
    <location>
        <begin position="33"/>
        <end position="46"/>
    </location>
</feature>
<feature type="region of interest" description="Disordered" evidence="1">
    <location>
        <begin position="1"/>
        <end position="80"/>
    </location>
</feature>
<comment type="caution">
    <text evidence="2">The sequence shown here is derived from an EMBL/GenBank/DDBJ whole genome shotgun (WGS) entry which is preliminary data.</text>
</comment>
<feature type="compositionally biased region" description="Basic and acidic residues" evidence="1">
    <location>
        <begin position="62"/>
        <end position="75"/>
    </location>
</feature>
<feature type="compositionally biased region" description="Polar residues" evidence="1">
    <location>
        <begin position="1"/>
        <end position="19"/>
    </location>
</feature>
<name>A0A8H6GWG6_FUSOX</name>
<evidence type="ECO:0000313" key="2">
    <source>
        <dbReference type="EMBL" id="KAF6525384.1"/>
    </source>
</evidence>
<reference evidence="2" key="1">
    <citation type="journal article" date="2020" name="bioRxiv">
        <title>A chromosome-scale genome assembly for the Fusarium oxysporum strain Fo5176 to establish a model Arabidopsis-fungal pathosystem.</title>
        <authorList>
            <person name="Fokkens L."/>
            <person name="Guo L."/>
            <person name="Dora S."/>
            <person name="Wang B."/>
            <person name="Ye K."/>
            <person name="Sanchez-Rodriguez C."/>
            <person name="Croll D."/>
        </authorList>
    </citation>
    <scope>NUCLEOTIDE SEQUENCE [LARGE SCALE GENOMIC DNA]</scope>
    <source>
        <strain evidence="2">Fo5176</strain>
    </source>
</reference>
<gene>
    <name evidence="2" type="ORF">HZS61_011179</name>
</gene>
<organism evidence="2 3">
    <name type="scientific">Fusarium oxysporum f. sp. conglutinans</name>
    <dbReference type="NCBI Taxonomy" id="100902"/>
    <lineage>
        <taxon>Eukaryota</taxon>
        <taxon>Fungi</taxon>
        <taxon>Dikarya</taxon>
        <taxon>Ascomycota</taxon>
        <taxon>Pezizomycotina</taxon>
        <taxon>Sordariomycetes</taxon>
        <taxon>Hypocreomycetidae</taxon>
        <taxon>Hypocreales</taxon>
        <taxon>Nectriaceae</taxon>
        <taxon>Fusarium</taxon>
        <taxon>Fusarium oxysporum species complex</taxon>
    </lineage>
</organism>